<evidence type="ECO:0000256" key="2">
    <source>
        <dbReference type="ARBA" id="ARBA00023125"/>
    </source>
</evidence>
<dbReference type="Gene3D" id="1.10.10.60">
    <property type="entry name" value="Homeodomain-like"/>
    <property type="match status" value="1"/>
</dbReference>
<dbReference type="SUPFAM" id="SSF48498">
    <property type="entry name" value="Tetracyclin repressor-like, C-terminal domain"/>
    <property type="match status" value="1"/>
</dbReference>
<dbReference type="PROSITE" id="PS50977">
    <property type="entry name" value="HTH_TETR_2"/>
    <property type="match status" value="1"/>
</dbReference>
<comment type="caution">
    <text evidence="6">The sequence shown here is derived from an EMBL/GenBank/DDBJ whole genome shotgun (WGS) entry which is preliminary data.</text>
</comment>
<dbReference type="PRINTS" id="PR00455">
    <property type="entry name" value="HTHTETR"/>
</dbReference>
<organism evidence="6 7">
    <name type="scientific">Ferranicluibacter rubi</name>
    <dbReference type="NCBI Taxonomy" id="2715133"/>
    <lineage>
        <taxon>Bacteria</taxon>
        <taxon>Pseudomonadati</taxon>
        <taxon>Pseudomonadota</taxon>
        <taxon>Alphaproteobacteria</taxon>
        <taxon>Hyphomicrobiales</taxon>
        <taxon>Rhizobiaceae</taxon>
        <taxon>Ferranicluibacter</taxon>
    </lineage>
</organism>
<evidence type="ECO:0000313" key="7">
    <source>
        <dbReference type="Proteomes" id="UP001155840"/>
    </source>
</evidence>
<dbReference type="EMBL" id="JAANCM010000007">
    <property type="protein sequence ID" value="NHT77122.1"/>
    <property type="molecule type" value="Genomic_DNA"/>
</dbReference>
<dbReference type="InterPro" id="IPR009057">
    <property type="entry name" value="Homeodomain-like_sf"/>
</dbReference>
<dbReference type="InterPro" id="IPR011075">
    <property type="entry name" value="TetR_C"/>
</dbReference>
<keyword evidence="1" id="KW-0805">Transcription regulation</keyword>
<evidence type="ECO:0000256" key="4">
    <source>
        <dbReference type="PROSITE-ProRule" id="PRU00335"/>
    </source>
</evidence>
<accession>A0AA43ZHT8</accession>
<dbReference type="SUPFAM" id="SSF46689">
    <property type="entry name" value="Homeodomain-like"/>
    <property type="match status" value="1"/>
</dbReference>
<proteinExistence type="predicted"/>
<evidence type="ECO:0000256" key="3">
    <source>
        <dbReference type="ARBA" id="ARBA00023163"/>
    </source>
</evidence>
<feature type="DNA-binding region" description="H-T-H motif" evidence="4">
    <location>
        <begin position="46"/>
        <end position="65"/>
    </location>
</feature>
<name>A0AA43ZHT8_9HYPH</name>
<evidence type="ECO:0000313" key="6">
    <source>
        <dbReference type="EMBL" id="NHT77122.1"/>
    </source>
</evidence>
<dbReference type="Gene3D" id="1.10.357.10">
    <property type="entry name" value="Tetracycline Repressor, domain 2"/>
    <property type="match status" value="1"/>
</dbReference>
<dbReference type="GO" id="GO:0003700">
    <property type="term" value="F:DNA-binding transcription factor activity"/>
    <property type="evidence" value="ECO:0007669"/>
    <property type="project" value="TreeGrafter"/>
</dbReference>
<keyword evidence="3" id="KW-0804">Transcription</keyword>
<dbReference type="GO" id="GO:0000976">
    <property type="term" value="F:transcription cis-regulatory region binding"/>
    <property type="evidence" value="ECO:0007669"/>
    <property type="project" value="TreeGrafter"/>
</dbReference>
<dbReference type="Pfam" id="PF16859">
    <property type="entry name" value="TetR_C_11"/>
    <property type="match status" value="1"/>
</dbReference>
<evidence type="ECO:0000256" key="1">
    <source>
        <dbReference type="ARBA" id="ARBA00023015"/>
    </source>
</evidence>
<dbReference type="InterPro" id="IPR001647">
    <property type="entry name" value="HTH_TetR"/>
</dbReference>
<dbReference type="PANTHER" id="PTHR30055:SF148">
    <property type="entry name" value="TETR-FAMILY TRANSCRIPTIONAL REGULATOR"/>
    <property type="match status" value="1"/>
</dbReference>
<keyword evidence="2 4" id="KW-0238">DNA-binding</keyword>
<reference evidence="6" key="1">
    <citation type="submission" date="2020-03" db="EMBL/GenBank/DDBJ databases">
        <title>Ferranicluibacter endophyticum gen. nov., sp. nov., a new genus isolated from Rubus ulmifolius Schott. stem.</title>
        <authorList>
            <person name="Roca-Couso R."/>
            <person name="Flores-Felix J.D."/>
            <person name="Igual J.M."/>
            <person name="Rivas R."/>
        </authorList>
    </citation>
    <scope>NUCLEOTIDE SEQUENCE</scope>
    <source>
        <strain evidence="6">CRRU44</strain>
    </source>
</reference>
<sequence length="220" mass="24616">MRSSRPEVTEFDRVKERPGGRNARVRQAVVGAVLRILQEQGYGSLSHRSVAALAGVDSATVYRRWPTRPRLVADMLIDLSDTFVPVPNTGSIERDFLTYLESITAMLDDPGMTKLTQALFVASIEGDEAVSDVLGEFWRGRFSRSYVMLERAVQRGELPPLLDQDAVVEALVAPAWFRAFVSRLPNNEAFRRRCVGNALVMARNELCVSEFRRVPGEVDC</sequence>
<dbReference type="InterPro" id="IPR036271">
    <property type="entry name" value="Tet_transcr_reg_TetR-rel_C_sf"/>
</dbReference>
<protein>
    <submittedName>
        <fullName evidence="6">TetR/AcrR family transcriptional regulator</fullName>
    </submittedName>
</protein>
<dbReference type="InterPro" id="IPR050109">
    <property type="entry name" value="HTH-type_TetR-like_transc_reg"/>
</dbReference>
<dbReference type="Proteomes" id="UP001155840">
    <property type="component" value="Unassembled WGS sequence"/>
</dbReference>
<dbReference type="PANTHER" id="PTHR30055">
    <property type="entry name" value="HTH-TYPE TRANSCRIPTIONAL REGULATOR RUTR"/>
    <property type="match status" value="1"/>
</dbReference>
<evidence type="ECO:0000259" key="5">
    <source>
        <dbReference type="PROSITE" id="PS50977"/>
    </source>
</evidence>
<feature type="domain" description="HTH tetR-type" evidence="5">
    <location>
        <begin position="23"/>
        <end position="83"/>
    </location>
</feature>
<keyword evidence="7" id="KW-1185">Reference proteome</keyword>
<dbReference type="AlphaFoldDB" id="A0AA43ZHT8"/>
<dbReference type="Pfam" id="PF00440">
    <property type="entry name" value="TetR_N"/>
    <property type="match status" value="1"/>
</dbReference>
<gene>
    <name evidence="6" type="ORF">G8E10_15505</name>
</gene>